<keyword evidence="1" id="KW-1133">Transmembrane helix</keyword>
<accession>A0A6N2AN94</accession>
<proteinExistence type="predicted"/>
<keyword evidence="1" id="KW-0472">Membrane</keyword>
<gene>
    <name evidence="2" type="ORF">EJD97_002617</name>
</gene>
<dbReference type="AlphaFoldDB" id="A0A6N2AN94"/>
<sequence>MLMSIINIHFLIFDISSLSSFFFLISFLVIVIDYRRKVVINLCRIVKGNNIIVVFGSKTL</sequence>
<organism evidence="2">
    <name type="scientific">Solanum chilense</name>
    <name type="common">Tomato</name>
    <name type="synonym">Lycopersicon chilense</name>
    <dbReference type="NCBI Taxonomy" id="4083"/>
    <lineage>
        <taxon>Eukaryota</taxon>
        <taxon>Viridiplantae</taxon>
        <taxon>Streptophyta</taxon>
        <taxon>Embryophyta</taxon>
        <taxon>Tracheophyta</taxon>
        <taxon>Spermatophyta</taxon>
        <taxon>Magnoliopsida</taxon>
        <taxon>eudicotyledons</taxon>
        <taxon>Gunneridae</taxon>
        <taxon>Pentapetalae</taxon>
        <taxon>asterids</taxon>
        <taxon>lamiids</taxon>
        <taxon>Solanales</taxon>
        <taxon>Solanaceae</taxon>
        <taxon>Solanoideae</taxon>
        <taxon>Solaneae</taxon>
        <taxon>Solanum</taxon>
        <taxon>Solanum subgen. Lycopersicon</taxon>
    </lineage>
</organism>
<evidence type="ECO:0000256" key="1">
    <source>
        <dbReference type="SAM" id="Phobius"/>
    </source>
</evidence>
<reference evidence="2" key="1">
    <citation type="submission" date="2019-05" db="EMBL/GenBank/DDBJ databases">
        <title>The de novo reference genome and transcriptome assemblies of the wild tomato species Solanum chilense.</title>
        <authorList>
            <person name="Stam R."/>
            <person name="Nosenko T."/>
            <person name="Hoerger A.C."/>
            <person name="Stephan W."/>
            <person name="Seidel M.A."/>
            <person name="Kuhn J.M.M."/>
            <person name="Haberer G."/>
            <person name="Tellier A."/>
        </authorList>
    </citation>
    <scope>NUCLEOTIDE SEQUENCE</scope>
    <source>
        <tissue evidence="2">Mature leaves</tissue>
    </source>
</reference>
<feature type="transmembrane region" description="Helical" evidence="1">
    <location>
        <begin position="6"/>
        <end position="32"/>
    </location>
</feature>
<protein>
    <submittedName>
        <fullName evidence="2">Uncharacterized protein</fullName>
    </submittedName>
</protein>
<name>A0A6N2AN94_SOLCI</name>
<comment type="caution">
    <text evidence="2">The sequence shown here is derived from an EMBL/GenBank/DDBJ whole genome shotgun (WGS) entry which is preliminary data.</text>
</comment>
<evidence type="ECO:0000313" key="2">
    <source>
        <dbReference type="EMBL" id="TMW83178.1"/>
    </source>
</evidence>
<dbReference type="EMBL" id="RXGB01013186">
    <property type="protein sequence ID" value="TMW83178.1"/>
    <property type="molecule type" value="Genomic_DNA"/>
</dbReference>
<keyword evidence="1" id="KW-0812">Transmembrane</keyword>